<evidence type="ECO:0000256" key="3">
    <source>
        <dbReference type="ARBA" id="ARBA00023235"/>
    </source>
</evidence>
<keyword evidence="3 4" id="KW-0413">Isomerase</keyword>
<dbReference type="PANTHER" id="PTHR45625">
    <property type="entry name" value="PEPTIDYL-PROLYL CIS-TRANS ISOMERASE-RELATED"/>
    <property type="match status" value="1"/>
</dbReference>
<evidence type="ECO:0000256" key="1">
    <source>
        <dbReference type="ARBA" id="ARBA00007365"/>
    </source>
</evidence>
<comment type="function">
    <text evidence="4">PPIases accelerate the folding of proteins. It catalyzes the cis-trans isomerization of proline imidic peptide bonds in oligopeptides.</text>
</comment>
<dbReference type="InterPro" id="IPR020892">
    <property type="entry name" value="Cyclophilin-type_PPIase_CS"/>
</dbReference>
<reference evidence="6 7" key="1">
    <citation type="submission" date="2020-01" db="EMBL/GenBank/DDBJ databases">
        <authorList>
            <person name="Sixt B."/>
            <person name="Schulz F."/>
            <person name="Kostanjsek R."/>
            <person name="Koestlbacher S."/>
            <person name="Collingro A."/>
            <person name="Toenshoff E."/>
            <person name="Horn M."/>
        </authorList>
    </citation>
    <scope>NUCLEOTIDE SEQUENCE [LARGE SCALE GENOMIC DNA]</scope>
    <source>
        <strain evidence="6 7">15C</strain>
    </source>
</reference>
<keyword evidence="7" id="KW-1185">Reference proteome</keyword>
<organism evidence="6 7">
    <name type="scientific">Candidatus Rhabdochlamydia porcellionis</name>
    <dbReference type="NCBI Taxonomy" id="225148"/>
    <lineage>
        <taxon>Bacteria</taxon>
        <taxon>Pseudomonadati</taxon>
        <taxon>Chlamydiota</taxon>
        <taxon>Chlamydiia</taxon>
        <taxon>Parachlamydiales</taxon>
        <taxon>Candidatus Rhabdochlamydiaceae</taxon>
        <taxon>Candidatus Rhabdochlamydia</taxon>
    </lineage>
</organism>
<dbReference type="EC" id="5.2.1.8" evidence="4"/>
<dbReference type="PROSITE" id="PS50072">
    <property type="entry name" value="CSA_PPIASE_2"/>
    <property type="match status" value="1"/>
</dbReference>
<evidence type="ECO:0000256" key="4">
    <source>
        <dbReference type="RuleBase" id="RU363019"/>
    </source>
</evidence>
<evidence type="ECO:0000256" key="2">
    <source>
        <dbReference type="ARBA" id="ARBA00023110"/>
    </source>
</evidence>
<dbReference type="InterPro" id="IPR002130">
    <property type="entry name" value="Cyclophilin-type_PPIase_dom"/>
</dbReference>
<dbReference type="Pfam" id="PF00160">
    <property type="entry name" value="Pro_isomerase"/>
    <property type="match status" value="1"/>
</dbReference>
<dbReference type="SUPFAM" id="SSF50891">
    <property type="entry name" value="Cyclophilin-like"/>
    <property type="match status" value="1"/>
</dbReference>
<keyword evidence="2 4" id="KW-0697">Rotamase</keyword>
<dbReference type="EMBL" id="CP075585">
    <property type="protein sequence ID" value="QZA58908.1"/>
    <property type="molecule type" value="Genomic_DNA"/>
</dbReference>
<feature type="domain" description="PPIase cyclophilin-type" evidence="5">
    <location>
        <begin position="42"/>
        <end position="197"/>
    </location>
</feature>
<accession>A0ABX8Z3K1</accession>
<gene>
    <name evidence="6" type="ORF">RHAB15C_0000789</name>
</gene>
<dbReference type="PROSITE" id="PS00170">
    <property type="entry name" value="CSA_PPIASE_1"/>
    <property type="match status" value="1"/>
</dbReference>
<evidence type="ECO:0000313" key="6">
    <source>
        <dbReference type="EMBL" id="QZA58908.1"/>
    </source>
</evidence>
<evidence type="ECO:0000313" key="7">
    <source>
        <dbReference type="Proteomes" id="UP000822862"/>
    </source>
</evidence>
<name>A0ABX8Z3K1_9BACT</name>
<dbReference type="PANTHER" id="PTHR45625:SF4">
    <property type="entry name" value="PEPTIDYLPROLYL ISOMERASE DOMAIN AND WD REPEAT-CONTAINING PROTEIN 1"/>
    <property type="match status" value="1"/>
</dbReference>
<protein>
    <recommendedName>
        <fullName evidence="4">Peptidyl-prolyl cis-trans isomerase</fullName>
        <shortName evidence="4">PPIase</shortName>
        <ecNumber evidence="4">5.2.1.8</ecNumber>
    </recommendedName>
</protein>
<dbReference type="PRINTS" id="PR00153">
    <property type="entry name" value="CSAPPISMRASE"/>
</dbReference>
<proteinExistence type="inferred from homology"/>
<dbReference type="RefSeq" id="WP_194845399.1">
    <property type="nucleotide sequence ID" value="NZ_CP075585.1"/>
</dbReference>
<evidence type="ECO:0000259" key="5">
    <source>
        <dbReference type="PROSITE" id="PS50072"/>
    </source>
</evidence>
<comment type="catalytic activity">
    <reaction evidence="4">
        <text>[protein]-peptidylproline (omega=180) = [protein]-peptidylproline (omega=0)</text>
        <dbReference type="Rhea" id="RHEA:16237"/>
        <dbReference type="Rhea" id="RHEA-COMP:10747"/>
        <dbReference type="Rhea" id="RHEA-COMP:10748"/>
        <dbReference type="ChEBI" id="CHEBI:83833"/>
        <dbReference type="ChEBI" id="CHEBI:83834"/>
        <dbReference type="EC" id="5.2.1.8"/>
    </reaction>
</comment>
<dbReference type="Proteomes" id="UP000822862">
    <property type="component" value="Chromosome"/>
</dbReference>
<dbReference type="GO" id="GO:0003755">
    <property type="term" value="F:peptidyl-prolyl cis-trans isomerase activity"/>
    <property type="evidence" value="ECO:0007669"/>
    <property type="project" value="UniProtKB-EC"/>
</dbReference>
<reference evidence="6 7" key="2">
    <citation type="submission" date="2021-05" db="EMBL/GenBank/DDBJ databases">
        <title>Ecology and evolution of chlamydial symbionts of arthropods.</title>
        <authorList>
            <person name="Halter T."/>
            <person name="Sixt B.S."/>
            <person name="Toenshoff E.R."/>
            <person name="Koestlbacher S."/>
            <person name="Schulz F."/>
            <person name="Kostanjsek R."/>
            <person name="Collingro A."/>
            <person name="Hendrickx F."/>
            <person name="Horn M."/>
        </authorList>
    </citation>
    <scope>NUCLEOTIDE SEQUENCE [LARGE SCALE GENOMIC DNA]</scope>
    <source>
        <strain evidence="6 7">15C</strain>
    </source>
</reference>
<dbReference type="InterPro" id="IPR029000">
    <property type="entry name" value="Cyclophilin-like_dom_sf"/>
</dbReference>
<comment type="similarity">
    <text evidence="1 4">Belongs to the cyclophilin-type PPIase family.</text>
</comment>
<dbReference type="InterPro" id="IPR044666">
    <property type="entry name" value="Cyclophilin_A-like"/>
</dbReference>
<sequence>MSSFFQYLIILLNFAFLNPIQSLEVQKVEPKQSLEVEQVDLKTPIVIFETNLGTIELQLFPDIAPKACENFLGLIEKQKYDGTIFHRVIKGFMIQGGDPKGNGTGGESIWGKSFEDEVTVEKTFNKKGLLAMANSGPNTNGSQFFITTTDNAHWLNNKHTIFGKVVNGYETVEKIEESKTNRVDKPLEEVKILKASIKP</sequence>
<dbReference type="Gene3D" id="2.40.100.10">
    <property type="entry name" value="Cyclophilin-like"/>
    <property type="match status" value="1"/>
</dbReference>